<evidence type="ECO:0000313" key="2">
    <source>
        <dbReference type="EMBL" id="RYO40789.1"/>
    </source>
</evidence>
<dbReference type="OrthoDB" id="9991317at2759"/>
<protein>
    <recommendedName>
        <fullName evidence="1">CHAT domain-containing protein</fullName>
    </recommendedName>
</protein>
<evidence type="ECO:0000259" key="1">
    <source>
        <dbReference type="Pfam" id="PF12770"/>
    </source>
</evidence>
<evidence type="ECO:0000313" key="3">
    <source>
        <dbReference type="Proteomes" id="UP000293823"/>
    </source>
</evidence>
<reference evidence="3" key="1">
    <citation type="journal article" date="2019" name="bioRxiv">
        <title>Genomics, evolutionary history and diagnostics of the Alternaria alternata species group including apple and Asian pear pathotypes.</title>
        <authorList>
            <person name="Armitage A.D."/>
            <person name="Cockerton H.M."/>
            <person name="Sreenivasaprasad S."/>
            <person name="Woodhall J.W."/>
            <person name="Lane C.R."/>
            <person name="Harrison R.J."/>
            <person name="Clarkson J.P."/>
        </authorList>
    </citation>
    <scope>NUCLEOTIDE SEQUENCE [LARGE SCALE GENOMIC DNA]</scope>
    <source>
        <strain evidence="3">RGR 97.0016</strain>
    </source>
</reference>
<accession>A0A4Q4QGF2</accession>
<gene>
    <name evidence="2" type="ORF">AA0113_g11060</name>
</gene>
<keyword evidence="3" id="KW-1185">Reference proteome</keyword>
<organism evidence="2 3">
    <name type="scientific">Alternaria arborescens</name>
    <dbReference type="NCBI Taxonomy" id="156630"/>
    <lineage>
        <taxon>Eukaryota</taxon>
        <taxon>Fungi</taxon>
        <taxon>Dikarya</taxon>
        <taxon>Ascomycota</taxon>
        <taxon>Pezizomycotina</taxon>
        <taxon>Dothideomycetes</taxon>
        <taxon>Pleosporomycetidae</taxon>
        <taxon>Pleosporales</taxon>
        <taxon>Pleosporineae</taxon>
        <taxon>Pleosporaceae</taxon>
        <taxon>Alternaria</taxon>
        <taxon>Alternaria sect. Alternaria</taxon>
    </lineage>
</organism>
<name>A0A4Q4QGF2_9PLEO</name>
<dbReference type="EMBL" id="PEJP01000062">
    <property type="protein sequence ID" value="RYO40789.1"/>
    <property type="molecule type" value="Genomic_DNA"/>
</dbReference>
<dbReference type="Pfam" id="PF12770">
    <property type="entry name" value="CHAT"/>
    <property type="match status" value="1"/>
</dbReference>
<sequence>MALENSLARERVLAEPAWGSPDIPAIEAKNESLSLEHALEQTEDKLKLIRRFIKTAQRSLPSEAAEALDITIQTWRRGIAASQTMSLETRSHIQLILGMSLSIRKILRRELDARASIEDMVQAIEAFVECLLISDRDKTDEISARFRRLIRELDALLEEPYDGELFEPIIGPLRTLRIALPELELSRRWLVVLSNIHIARYLDSDLEATDSLDEALTGIRRWQAKFLDDNIQVDWYDDLVRRHAEKFLATENVEIVDRLIEIFTWCRIAPEQILEDKTLAIALGQVFVKLCQHFHTQNDDFRYVHRAVRIWDEFKNYSAIKNPYMPAWLWCSLSEASGTLSDADRAFRLMELAMKEHPPTVECLPDSSCPCVKTVLAVQRLKYSHTKDAAALDECIATAEIFLADAMDNAKAQSYIESQLADLLYERGKLKMENSDRKGAGEDLHQAMIMAEAQPGEKPMEFEIATDIAKICEALFNLTNEWSYVDKAVVHLLADCDLFQSRHDPRFPATCFRAGDLLLQRNRAFNNEADRIKALELLKFGSEYASGNLEARIFCAEAAAEVREKESRWEEASSLYRLTIELIRSFELQHMKNVDKQRKLSQFGLVATSGAAALLNAGGSAVEALSLLESGRDLLAGSLRELRGDISHLQDAYPDLAEELIMLRDVIDVPPDERATVTSTIIENTTEMPELHVIDRQFAVQQFRKLIHEIRKLPKFTEFLATTVVTVEEMMSAARYGPIVVLNCSQSRCDALLVTVDTVSNLRLSIKGTDVRRKVRHLRASGVSFELLEWLWHTVVSPVLEELGYDKAPVDGRYPRVWWIPTGHFSLLPIHAAGVHTGGSSNTAIDRVMSSYATSLKSLLDGRQRLRTSQKPGSSIDIRHAALVSMCTTPGLGIHSDLPFAEKEIEEVKGLMVSFNIEVAEPPPYRDKVLHALGRSQILHFAGHGSPDAKELSASSILLKDWETNPLTTEDIRSMSLTYSPRFLAYLSACSTGPNNNADTLLTDENIHLISSFRLAGFRHVVGTLWDVQDEYCVDVARIFYETLRDEGISDDAVCLGLHRATLALRNRTISTVAKANSSLTKLSVKTENSTTVYASQTAIETSTNLVGVNETSAAPNVRTAKLVSRLVKQENKLHPRYWAPYVHFGL</sequence>
<feature type="domain" description="CHAT" evidence="1">
    <location>
        <begin position="787"/>
        <end position="1146"/>
    </location>
</feature>
<comment type="caution">
    <text evidence="2">The sequence shown here is derived from an EMBL/GenBank/DDBJ whole genome shotgun (WGS) entry which is preliminary data.</text>
</comment>
<dbReference type="AlphaFoldDB" id="A0A4Q4QGF2"/>
<dbReference type="Proteomes" id="UP000293823">
    <property type="component" value="Unassembled WGS sequence"/>
</dbReference>
<proteinExistence type="predicted"/>
<dbReference type="InterPro" id="IPR024983">
    <property type="entry name" value="CHAT_dom"/>
</dbReference>